<keyword evidence="1" id="KW-0732">Signal</keyword>
<evidence type="ECO:0008006" key="4">
    <source>
        <dbReference type="Google" id="ProtNLM"/>
    </source>
</evidence>
<evidence type="ECO:0000313" key="3">
    <source>
        <dbReference type="Proteomes" id="UP000186058"/>
    </source>
</evidence>
<reference evidence="2 3" key="1">
    <citation type="submission" date="2016-03" db="EMBL/GenBank/DDBJ databases">
        <authorList>
            <person name="Sant'Anna F.H."/>
            <person name="Ambrosini A."/>
            <person name="Souza R."/>
            <person name="Bach E."/>
            <person name="Fernandes G."/>
            <person name="Balsanelli E."/>
            <person name="Baura V.A."/>
            <person name="Souza E.M."/>
            <person name="Passaglia L."/>
        </authorList>
    </citation>
    <scope>NUCLEOTIDE SEQUENCE [LARGE SCALE GENOMIC DNA]</scope>
    <source>
        <strain evidence="2 3">P26E</strain>
    </source>
</reference>
<feature type="signal peptide" evidence="1">
    <location>
        <begin position="1"/>
        <end position="21"/>
    </location>
</feature>
<dbReference type="PROSITE" id="PS51257">
    <property type="entry name" value="PROKAR_LIPOPROTEIN"/>
    <property type="match status" value="1"/>
</dbReference>
<organism evidence="2 3">
    <name type="scientific">Paenibacillus helianthi</name>
    <dbReference type="NCBI Taxonomy" id="1349432"/>
    <lineage>
        <taxon>Bacteria</taxon>
        <taxon>Bacillati</taxon>
        <taxon>Bacillota</taxon>
        <taxon>Bacilli</taxon>
        <taxon>Bacillales</taxon>
        <taxon>Paenibacillaceae</taxon>
        <taxon>Paenibacillus</taxon>
    </lineage>
</organism>
<sequence>MKKMVAVVLSGMMLMSFTACSTNGSAKNNSQAPKSMQVIGAKNAQIPNPFQKFDSIAEAEAFAGVTMTLPSQVPAGYTQKLIEAIKNDMIQITYQSGDEQLVIRKAKGSKDISGDHNKYSENLSLTVGDKKVVTKGDDGKIRVATWIDGEYTYSISSTSDEAVLDAAAVSAMVDTIR</sequence>
<keyword evidence="3" id="KW-1185">Reference proteome</keyword>
<gene>
    <name evidence="2" type="ORF">A3844_21540</name>
</gene>
<accession>A0ABX3EIF0</accession>
<evidence type="ECO:0000256" key="1">
    <source>
        <dbReference type="SAM" id="SignalP"/>
    </source>
</evidence>
<proteinExistence type="predicted"/>
<dbReference type="Proteomes" id="UP000186058">
    <property type="component" value="Unassembled WGS sequence"/>
</dbReference>
<dbReference type="EMBL" id="LVWI01000059">
    <property type="protein sequence ID" value="OKP83429.1"/>
    <property type="molecule type" value="Genomic_DNA"/>
</dbReference>
<dbReference type="RefSeq" id="WP_074108471.1">
    <property type="nucleotide sequence ID" value="NZ_LVWI01000059.1"/>
</dbReference>
<evidence type="ECO:0000313" key="2">
    <source>
        <dbReference type="EMBL" id="OKP83429.1"/>
    </source>
</evidence>
<protein>
    <recommendedName>
        <fullName evidence="4">DUF4367 domain-containing protein</fullName>
    </recommendedName>
</protein>
<comment type="caution">
    <text evidence="2">The sequence shown here is derived from an EMBL/GenBank/DDBJ whole genome shotgun (WGS) entry which is preliminary data.</text>
</comment>
<feature type="chain" id="PRO_5046443632" description="DUF4367 domain-containing protein" evidence="1">
    <location>
        <begin position="22"/>
        <end position="177"/>
    </location>
</feature>
<name>A0ABX3EIF0_9BACL</name>